<dbReference type="EMBL" id="JALKHS010000011">
    <property type="protein sequence ID" value="MCK0532788.1"/>
    <property type="molecule type" value="Genomic_DNA"/>
</dbReference>
<dbReference type="Proteomes" id="UP001203512">
    <property type="component" value="Unassembled WGS sequence"/>
</dbReference>
<dbReference type="Gene3D" id="1.10.10.10">
    <property type="entry name" value="Winged helix-like DNA-binding domain superfamily/Winged helix DNA-binding domain"/>
    <property type="match status" value="1"/>
</dbReference>
<protein>
    <submittedName>
        <fullName evidence="2">Helix-turn-helix transcriptional regulator</fullName>
    </submittedName>
</protein>
<evidence type="ECO:0000313" key="3">
    <source>
        <dbReference type="Proteomes" id="UP001203512"/>
    </source>
</evidence>
<accession>A0ABT0E0E0</accession>
<reference evidence="2 3" key="1">
    <citation type="submission" date="2022-04" db="EMBL/GenBank/DDBJ databases">
        <authorList>
            <person name="Huq M.A."/>
        </authorList>
    </citation>
    <scope>NUCLEOTIDE SEQUENCE [LARGE SCALE GENOMIC DNA]</scope>
    <source>
        <strain evidence="2 3">MAH-33</strain>
    </source>
</reference>
<dbReference type="InterPro" id="IPR016032">
    <property type="entry name" value="Sig_transdc_resp-reg_C-effctor"/>
</dbReference>
<dbReference type="InterPro" id="IPR036388">
    <property type="entry name" value="WH-like_DNA-bd_sf"/>
</dbReference>
<proteinExistence type="predicted"/>
<keyword evidence="3" id="KW-1185">Reference proteome</keyword>
<sequence>MEANLSAQILPALYGCCDRPENWRPLLDQICASLGVRSAAVQIYRQDGGHLIQRWQERDSYSHANAAQHDRWINNPDNPRLAIVPRDRLEAQLAVRTDEQRFDSTSPQLQETRHRLAQIGLRGGSGVLFEFEPSRWFSLILHRQISDTADGDGKDAAFLSDIAPHLLALSRLSATVQAAYSAQATLASIVDRLRPGVIFCTGSGEVRWHNRAAAAMLANGAPLTLGHGQLRGVSAESRQRLARLLSPARDDDMVTAAFGDLDDSMVQAIALPNGAFKADVAEGWDDDRDGVALILIDPSQAPMLSVGHVTSLFGLTPAEAQLAVALSQGVSLNAYADRRGISVGTVRIQMKRILEKTDSRRQADLVGKLYGSVIAQLHGSMH</sequence>
<feature type="domain" description="HTH luxR-type" evidence="1">
    <location>
        <begin position="312"/>
        <end position="369"/>
    </location>
</feature>
<evidence type="ECO:0000259" key="1">
    <source>
        <dbReference type="SMART" id="SM00421"/>
    </source>
</evidence>
<comment type="caution">
    <text evidence="2">The sequence shown here is derived from an EMBL/GenBank/DDBJ whole genome shotgun (WGS) entry which is preliminary data.</text>
</comment>
<dbReference type="InterPro" id="IPR000792">
    <property type="entry name" value="Tscrpt_reg_LuxR_C"/>
</dbReference>
<gene>
    <name evidence="2" type="ORF">MU848_14455</name>
</gene>
<dbReference type="SMART" id="SM00421">
    <property type="entry name" value="HTH_LUXR"/>
    <property type="match status" value="1"/>
</dbReference>
<name>A0ABT0E0E0_9SPHN</name>
<evidence type="ECO:0000313" key="2">
    <source>
        <dbReference type="EMBL" id="MCK0532788.1"/>
    </source>
</evidence>
<dbReference type="RefSeq" id="WP_247233667.1">
    <property type="nucleotide sequence ID" value="NZ_JALKHS010000011.1"/>
</dbReference>
<dbReference type="SUPFAM" id="SSF46894">
    <property type="entry name" value="C-terminal effector domain of the bipartite response regulators"/>
    <property type="match status" value="1"/>
</dbReference>
<organism evidence="2 3">
    <name type="scientific">Sphingobium agri</name>
    <dbReference type="NCBI Taxonomy" id="2933566"/>
    <lineage>
        <taxon>Bacteria</taxon>
        <taxon>Pseudomonadati</taxon>
        <taxon>Pseudomonadota</taxon>
        <taxon>Alphaproteobacteria</taxon>
        <taxon>Sphingomonadales</taxon>
        <taxon>Sphingomonadaceae</taxon>
        <taxon>Sphingobium</taxon>
    </lineage>
</organism>